<keyword evidence="3" id="KW-0560">Oxidoreductase</keyword>
<sequence>MSVERGVSINEVEKTELNGQSLQGISTTYDVNNFLKSKGMENEFPLFTAVYNILEGNAKPQDIPDLIEPKDFD</sequence>
<dbReference type="GO" id="GO:0141152">
    <property type="term" value="F:glycerol-3-phosphate dehydrogenase (NAD+) activity"/>
    <property type="evidence" value="ECO:0007669"/>
    <property type="project" value="UniProtKB-EC"/>
</dbReference>
<evidence type="ECO:0000313" key="3">
    <source>
        <dbReference type="EMBL" id="KAK5104838.1"/>
    </source>
</evidence>
<dbReference type="EMBL" id="JAVRRA010025911">
    <property type="protein sequence ID" value="KAK5104838.1"/>
    <property type="molecule type" value="Genomic_DNA"/>
</dbReference>
<protein>
    <submittedName>
        <fullName evidence="3">Glycerol-3-phosphate dehydrogenase</fullName>
        <ecNumber evidence="3">1.1.1.8</ecNumber>
    </submittedName>
</protein>
<evidence type="ECO:0000313" key="4">
    <source>
        <dbReference type="Proteomes" id="UP001357485"/>
    </source>
</evidence>
<feature type="domain" description="Glycerol-3-phosphate dehydrogenase NAD-dependent C-terminal" evidence="2">
    <location>
        <begin position="5"/>
        <end position="63"/>
    </location>
</feature>
<dbReference type="Gene3D" id="1.10.1040.10">
    <property type="entry name" value="N-(1-d-carboxylethyl)-l-norvaline Dehydrogenase, domain 2"/>
    <property type="match status" value="1"/>
</dbReference>
<dbReference type="Pfam" id="PF07479">
    <property type="entry name" value="NAD_Gly3P_dh_C"/>
    <property type="match status" value="1"/>
</dbReference>
<evidence type="ECO:0000259" key="2">
    <source>
        <dbReference type="Pfam" id="PF07479"/>
    </source>
</evidence>
<dbReference type="PANTHER" id="PTHR11728:SF8">
    <property type="entry name" value="GLYCEROL-3-PHOSPHATE DEHYDROGENASE [NAD(+)]-RELATED"/>
    <property type="match status" value="1"/>
</dbReference>
<keyword evidence="4" id="KW-1185">Reference proteome</keyword>
<dbReference type="PANTHER" id="PTHR11728">
    <property type="entry name" value="GLYCEROL-3-PHOSPHATE DEHYDROGENASE"/>
    <property type="match status" value="1"/>
</dbReference>
<dbReference type="InterPro" id="IPR008927">
    <property type="entry name" value="6-PGluconate_DH-like_C_sf"/>
</dbReference>
<dbReference type="EC" id="1.1.1.8" evidence="3"/>
<organism evidence="3 4">
    <name type="scientific">Cryomyces antarcticus</name>
    <dbReference type="NCBI Taxonomy" id="329879"/>
    <lineage>
        <taxon>Eukaryota</taxon>
        <taxon>Fungi</taxon>
        <taxon>Dikarya</taxon>
        <taxon>Ascomycota</taxon>
        <taxon>Pezizomycotina</taxon>
        <taxon>Dothideomycetes</taxon>
        <taxon>Dothideomycetes incertae sedis</taxon>
        <taxon>Cryomyces</taxon>
    </lineage>
</organism>
<accession>A0ABR0KQ64</accession>
<dbReference type="InterPro" id="IPR006109">
    <property type="entry name" value="G3P_DH_NAD-dep_C"/>
</dbReference>
<keyword evidence="1" id="KW-0520">NAD</keyword>
<dbReference type="InterPro" id="IPR013328">
    <property type="entry name" value="6PGD_dom2"/>
</dbReference>
<evidence type="ECO:0000256" key="1">
    <source>
        <dbReference type="ARBA" id="ARBA00023027"/>
    </source>
</evidence>
<name>A0ABR0KQ64_9PEZI</name>
<gene>
    <name evidence="3" type="primary">GPD1_3</name>
    <name evidence="3" type="ORF">LTR16_006677</name>
</gene>
<comment type="caution">
    <text evidence="3">The sequence shown here is derived from an EMBL/GenBank/DDBJ whole genome shotgun (WGS) entry which is preliminary data.</text>
</comment>
<dbReference type="SUPFAM" id="SSF48179">
    <property type="entry name" value="6-phosphogluconate dehydrogenase C-terminal domain-like"/>
    <property type="match status" value="1"/>
</dbReference>
<dbReference type="Proteomes" id="UP001357485">
    <property type="component" value="Unassembled WGS sequence"/>
</dbReference>
<reference evidence="3 4" key="1">
    <citation type="submission" date="2023-08" db="EMBL/GenBank/DDBJ databases">
        <title>Black Yeasts Isolated from many extreme environments.</title>
        <authorList>
            <person name="Coleine C."/>
            <person name="Stajich J.E."/>
            <person name="Selbmann L."/>
        </authorList>
    </citation>
    <scope>NUCLEOTIDE SEQUENCE [LARGE SCALE GENOMIC DNA]</scope>
    <source>
        <strain evidence="3 4">CCFEE 536</strain>
    </source>
</reference>
<proteinExistence type="predicted"/>